<dbReference type="Gene3D" id="3.30.465.10">
    <property type="match status" value="1"/>
</dbReference>
<evidence type="ECO:0000256" key="4">
    <source>
        <dbReference type="ARBA" id="ARBA00022827"/>
    </source>
</evidence>
<gene>
    <name evidence="7" type="ORF">FA15DRAFT_674426</name>
</gene>
<dbReference type="STRING" id="230819.A0A5C3KI33"/>
<dbReference type="Gene3D" id="3.40.462.20">
    <property type="match status" value="1"/>
</dbReference>
<dbReference type="InterPro" id="IPR050416">
    <property type="entry name" value="FAD-linked_Oxidoreductase"/>
</dbReference>
<proteinExistence type="inferred from homology"/>
<dbReference type="AlphaFoldDB" id="A0A5C3KI33"/>
<dbReference type="OrthoDB" id="415825at2759"/>
<dbReference type="InterPro" id="IPR036318">
    <property type="entry name" value="FAD-bd_PCMH-like_sf"/>
</dbReference>
<evidence type="ECO:0000256" key="1">
    <source>
        <dbReference type="ARBA" id="ARBA00001974"/>
    </source>
</evidence>
<evidence type="ECO:0000256" key="2">
    <source>
        <dbReference type="ARBA" id="ARBA00005466"/>
    </source>
</evidence>
<reference evidence="7 8" key="1">
    <citation type="journal article" date="2019" name="Nat. Ecol. Evol.">
        <title>Megaphylogeny resolves global patterns of mushroom evolution.</title>
        <authorList>
            <person name="Varga T."/>
            <person name="Krizsan K."/>
            <person name="Foldi C."/>
            <person name="Dima B."/>
            <person name="Sanchez-Garcia M."/>
            <person name="Sanchez-Ramirez S."/>
            <person name="Szollosi G.J."/>
            <person name="Szarkandi J.G."/>
            <person name="Papp V."/>
            <person name="Albert L."/>
            <person name="Andreopoulos W."/>
            <person name="Angelini C."/>
            <person name="Antonin V."/>
            <person name="Barry K.W."/>
            <person name="Bougher N.L."/>
            <person name="Buchanan P."/>
            <person name="Buyck B."/>
            <person name="Bense V."/>
            <person name="Catcheside P."/>
            <person name="Chovatia M."/>
            <person name="Cooper J."/>
            <person name="Damon W."/>
            <person name="Desjardin D."/>
            <person name="Finy P."/>
            <person name="Geml J."/>
            <person name="Haridas S."/>
            <person name="Hughes K."/>
            <person name="Justo A."/>
            <person name="Karasinski D."/>
            <person name="Kautmanova I."/>
            <person name="Kiss B."/>
            <person name="Kocsube S."/>
            <person name="Kotiranta H."/>
            <person name="LaButti K.M."/>
            <person name="Lechner B.E."/>
            <person name="Liimatainen K."/>
            <person name="Lipzen A."/>
            <person name="Lukacs Z."/>
            <person name="Mihaltcheva S."/>
            <person name="Morgado L.N."/>
            <person name="Niskanen T."/>
            <person name="Noordeloos M.E."/>
            <person name="Ohm R.A."/>
            <person name="Ortiz-Santana B."/>
            <person name="Ovrebo C."/>
            <person name="Racz N."/>
            <person name="Riley R."/>
            <person name="Savchenko A."/>
            <person name="Shiryaev A."/>
            <person name="Soop K."/>
            <person name="Spirin V."/>
            <person name="Szebenyi C."/>
            <person name="Tomsovsky M."/>
            <person name="Tulloss R.E."/>
            <person name="Uehling J."/>
            <person name="Grigoriev I.V."/>
            <person name="Vagvolgyi C."/>
            <person name="Papp T."/>
            <person name="Martin F.M."/>
            <person name="Miettinen O."/>
            <person name="Hibbett D.S."/>
            <person name="Nagy L.G."/>
        </authorList>
    </citation>
    <scope>NUCLEOTIDE SEQUENCE [LARGE SCALE GENOMIC DNA]</scope>
    <source>
        <strain evidence="7 8">CBS 121175</strain>
    </source>
</reference>
<dbReference type="GO" id="GO:0071949">
    <property type="term" value="F:FAD binding"/>
    <property type="evidence" value="ECO:0007669"/>
    <property type="project" value="InterPro"/>
</dbReference>
<dbReference type="Gene3D" id="3.30.43.10">
    <property type="entry name" value="Uridine Diphospho-n-acetylenolpyruvylglucosamine Reductase, domain 2"/>
    <property type="match status" value="1"/>
</dbReference>
<comment type="cofactor">
    <cofactor evidence="1">
        <name>FAD</name>
        <dbReference type="ChEBI" id="CHEBI:57692"/>
    </cofactor>
</comment>
<sequence length="478" mass="52268">MSDVLDLVKAVNGDVVTPLDPSFRVAIARWARNTEREARVVVFTKTPQDVVASILYAKANNLPFAVRGGGHYAGPASSVAGGVVVDLSRYMNTVRVDPDTDLGYVGGGALWKDVDEEAIKFGLATVGGTVNHTGVGGLSLGGGFGWLSGRYGLTIDNVRQATVVTANGSILTANTEENPDLYWGIRGGGSNFGVVTEFVYQLYPQNKTVFAGYVVFTPDKVEQIVNLTTAWFRTIKPDESMIQAVTVKDGHPVVVLLLFYNGSEAQGRENYKAFLDIEHVFDGATEIPYEQLNSLQNNSVEHGRCYYLQGSNQAVPDAASMLAVLTKCGEVAEAGNFKPTVLYEYFNLNKANTVDDAATPFRRGLTPSILTILAWEDDVLKTTIAKDIAKEFVAIIKSNQEGTAREIGYPNYEPDVFGGPDGLRTTDNSKDWENERLSPDFDAKAKLAFGPNYHKLQQVKMLYDPDLFFNRWFPITPA</sequence>
<dbReference type="EMBL" id="ML210340">
    <property type="protein sequence ID" value="TFK19453.1"/>
    <property type="molecule type" value="Genomic_DNA"/>
</dbReference>
<dbReference type="InterPro" id="IPR006094">
    <property type="entry name" value="Oxid_FAD_bind_N"/>
</dbReference>
<accession>A0A5C3KI33</accession>
<keyword evidence="8" id="KW-1185">Reference proteome</keyword>
<dbReference type="PANTHER" id="PTHR42973">
    <property type="entry name" value="BINDING OXIDOREDUCTASE, PUTATIVE (AFU_ORTHOLOGUE AFUA_1G17690)-RELATED"/>
    <property type="match status" value="1"/>
</dbReference>
<evidence type="ECO:0000313" key="8">
    <source>
        <dbReference type="Proteomes" id="UP000307440"/>
    </source>
</evidence>
<dbReference type="Pfam" id="PF01565">
    <property type="entry name" value="FAD_binding_4"/>
    <property type="match status" value="1"/>
</dbReference>
<feature type="domain" description="FAD-binding PCMH-type" evidence="6">
    <location>
        <begin position="33"/>
        <end position="205"/>
    </location>
</feature>
<dbReference type="PROSITE" id="PS51387">
    <property type="entry name" value="FAD_PCMH"/>
    <property type="match status" value="1"/>
</dbReference>
<keyword evidence="4" id="KW-0274">FAD</keyword>
<dbReference type="GO" id="GO:0016491">
    <property type="term" value="F:oxidoreductase activity"/>
    <property type="evidence" value="ECO:0007669"/>
    <property type="project" value="UniProtKB-KW"/>
</dbReference>
<dbReference type="Pfam" id="PF08031">
    <property type="entry name" value="BBE"/>
    <property type="match status" value="1"/>
</dbReference>
<dbReference type="InterPro" id="IPR012951">
    <property type="entry name" value="BBE"/>
</dbReference>
<comment type="similarity">
    <text evidence="2">Belongs to the oxygen-dependent FAD-linked oxidoreductase family.</text>
</comment>
<evidence type="ECO:0000313" key="7">
    <source>
        <dbReference type="EMBL" id="TFK19453.1"/>
    </source>
</evidence>
<dbReference type="PANTHER" id="PTHR42973:SF39">
    <property type="entry name" value="FAD-BINDING PCMH-TYPE DOMAIN-CONTAINING PROTEIN"/>
    <property type="match status" value="1"/>
</dbReference>
<dbReference type="Proteomes" id="UP000307440">
    <property type="component" value="Unassembled WGS sequence"/>
</dbReference>
<dbReference type="SUPFAM" id="SSF56176">
    <property type="entry name" value="FAD-binding/transporter-associated domain-like"/>
    <property type="match status" value="1"/>
</dbReference>
<keyword evidence="3" id="KW-0285">Flavoprotein</keyword>
<dbReference type="InterPro" id="IPR016166">
    <property type="entry name" value="FAD-bd_PCMH"/>
</dbReference>
<dbReference type="InterPro" id="IPR016167">
    <property type="entry name" value="FAD-bd_PCMH_sub1"/>
</dbReference>
<dbReference type="InterPro" id="IPR016169">
    <property type="entry name" value="FAD-bd_PCMH_sub2"/>
</dbReference>
<evidence type="ECO:0000256" key="5">
    <source>
        <dbReference type="ARBA" id="ARBA00023002"/>
    </source>
</evidence>
<evidence type="ECO:0000256" key="3">
    <source>
        <dbReference type="ARBA" id="ARBA00022630"/>
    </source>
</evidence>
<organism evidence="7 8">
    <name type="scientific">Coprinopsis marcescibilis</name>
    <name type="common">Agaric fungus</name>
    <name type="synonym">Psathyrella marcescibilis</name>
    <dbReference type="NCBI Taxonomy" id="230819"/>
    <lineage>
        <taxon>Eukaryota</taxon>
        <taxon>Fungi</taxon>
        <taxon>Dikarya</taxon>
        <taxon>Basidiomycota</taxon>
        <taxon>Agaricomycotina</taxon>
        <taxon>Agaricomycetes</taxon>
        <taxon>Agaricomycetidae</taxon>
        <taxon>Agaricales</taxon>
        <taxon>Agaricineae</taxon>
        <taxon>Psathyrellaceae</taxon>
        <taxon>Coprinopsis</taxon>
    </lineage>
</organism>
<evidence type="ECO:0000259" key="6">
    <source>
        <dbReference type="PROSITE" id="PS51387"/>
    </source>
</evidence>
<name>A0A5C3KI33_COPMA</name>
<keyword evidence="5" id="KW-0560">Oxidoreductase</keyword>
<protein>
    <submittedName>
        <fullName evidence="7">FAD binding domain-containing protein</fullName>
    </submittedName>
</protein>